<sequence>MEPTIDGLLAVRELRLRLAGTGPGGSATDTTAYGIDAFDDTVSRRRRTAPVDWVHSSDLDDPTEFLSPGTLLLTDGSQFGLEHPDRYDFGPYIDRLIGAGVIGLGFATQFLHAGTPPQLLAACVDRSFPLVEVPDRIPFIAIIRHVAEATAAERTRAMEWSLGAQRAIALAALKPDGISAILVELESRLACRVALFDGAARPVRVPAARGVDLALLPTITDEVVAVLRRGRRAASRLDAGGARVTVQTLGQPGGLRGALVLQHEQPLDRAATELVTSVIALASLALEQNRALDESRRALRAGLLELLLAGSTAVARQTATAVWGGFPDDPVTVALLESSAGGAELRDALEILADESAGSVFHAERAGRTIVLVEAGGVDAVTEVAARLGRVVGLSSLVAYAELAVGVDEAAHALRHAARTGATSARFDDFLGDGVLGLLHSEKAERVAARVIAPLADYDAEHDGDLIEALDVWLDEGCSWERASQRLGIHRHTLRSRIRQAGKVLGVDLDGFEGRLEAWTALRFRARG</sequence>
<accession>A0A852Y755</accession>
<dbReference type="AlphaFoldDB" id="A0A852Y755"/>
<evidence type="ECO:0000259" key="1">
    <source>
        <dbReference type="Pfam" id="PF07905"/>
    </source>
</evidence>
<comment type="caution">
    <text evidence="3">The sequence shown here is derived from an EMBL/GenBank/DDBJ whole genome shotgun (WGS) entry which is preliminary data.</text>
</comment>
<proteinExistence type="predicted"/>
<feature type="domain" description="Purine catabolism PurC-like" evidence="1">
    <location>
        <begin position="48"/>
        <end position="148"/>
    </location>
</feature>
<dbReference type="RefSeq" id="WP_179566595.1">
    <property type="nucleotide sequence ID" value="NZ_JACBZY010000001.1"/>
</dbReference>
<dbReference type="Proteomes" id="UP000553888">
    <property type="component" value="Unassembled WGS sequence"/>
</dbReference>
<dbReference type="InterPro" id="IPR051448">
    <property type="entry name" value="CdaR-like_regulators"/>
</dbReference>
<evidence type="ECO:0000313" key="4">
    <source>
        <dbReference type="Proteomes" id="UP000553888"/>
    </source>
</evidence>
<dbReference type="Pfam" id="PF13556">
    <property type="entry name" value="HTH_30"/>
    <property type="match status" value="1"/>
</dbReference>
<dbReference type="PANTHER" id="PTHR33744:SF1">
    <property type="entry name" value="DNA-BINDING TRANSCRIPTIONAL ACTIVATOR ADER"/>
    <property type="match status" value="1"/>
</dbReference>
<name>A0A852Y755_9MICO</name>
<gene>
    <name evidence="3" type="ORF">BJ979_001422</name>
</gene>
<dbReference type="Gene3D" id="1.10.10.2840">
    <property type="entry name" value="PucR C-terminal helix-turn-helix domain"/>
    <property type="match status" value="1"/>
</dbReference>
<dbReference type="InterPro" id="IPR012914">
    <property type="entry name" value="PucR_dom"/>
</dbReference>
<evidence type="ECO:0000259" key="2">
    <source>
        <dbReference type="Pfam" id="PF13556"/>
    </source>
</evidence>
<dbReference type="PANTHER" id="PTHR33744">
    <property type="entry name" value="CARBOHYDRATE DIACID REGULATOR"/>
    <property type="match status" value="1"/>
</dbReference>
<dbReference type="EMBL" id="JACBZY010000001">
    <property type="protein sequence ID" value="NYG98796.1"/>
    <property type="molecule type" value="Genomic_DNA"/>
</dbReference>
<feature type="domain" description="PucR C-terminal helix-turn-helix" evidence="2">
    <location>
        <begin position="466"/>
        <end position="523"/>
    </location>
</feature>
<dbReference type="InterPro" id="IPR042070">
    <property type="entry name" value="PucR_C-HTH_sf"/>
</dbReference>
<protein>
    <submittedName>
        <fullName evidence="3">Purine catabolism regulator</fullName>
    </submittedName>
</protein>
<evidence type="ECO:0000313" key="3">
    <source>
        <dbReference type="EMBL" id="NYG98796.1"/>
    </source>
</evidence>
<keyword evidence="4" id="KW-1185">Reference proteome</keyword>
<organism evidence="3 4">
    <name type="scientific">Schumannella luteola</name>
    <dbReference type="NCBI Taxonomy" id="472059"/>
    <lineage>
        <taxon>Bacteria</taxon>
        <taxon>Bacillati</taxon>
        <taxon>Actinomycetota</taxon>
        <taxon>Actinomycetes</taxon>
        <taxon>Micrococcales</taxon>
        <taxon>Microbacteriaceae</taxon>
        <taxon>Schumannella</taxon>
    </lineage>
</organism>
<dbReference type="InterPro" id="IPR025736">
    <property type="entry name" value="PucR_C-HTH_dom"/>
</dbReference>
<dbReference type="Pfam" id="PF07905">
    <property type="entry name" value="PucR"/>
    <property type="match status" value="1"/>
</dbReference>
<reference evidence="3 4" key="1">
    <citation type="submission" date="2020-07" db="EMBL/GenBank/DDBJ databases">
        <title>Sequencing the genomes of 1000 actinobacteria strains.</title>
        <authorList>
            <person name="Klenk H.-P."/>
        </authorList>
    </citation>
    <scope>NUCLEOTIDE SEQUENCE [LARGE SCALE GENOMIC DNA]</scope>
    <source>
        <strain evidence="3 4">DSM 23141</strain>
    </source>
</reference>